<feature type="region of interest" description="Disordered" evidence="2">
    <location>
        <begin position="175"/>
        <end position="214"/>
    </location>
</feature>
<evidence type="ECO:0000259" key="3">
    <source>
        <dbReference type="PROSITE" id="PS50891"/>
    </source>
</evidence>
<dbReference type="AlphaFoldDB" id="A0AAN9PY16"/>
<feature type="domain" description="LOB" evidence="3">
    <location>
        <begin position="3"/>
        <end position="109"/>
    </location>
</feature>
<name>A0AAN9PY16_CANGL</name>
<feature type="region of interest" description="Disordered" evidence="2">
    <location>
        <begin position="131"/>
        <end position="156"/>
    </location>
</feature>
<dbReference type="Pfam" id="PF03195">
    <property type="entry name" value="LOB"/>
    <property type="match status" value="1"/>
</dbReference>
<dbReference type="PANTHER" id="PTHR31304">
    <property type="entry name" value="LOB DOMAIN-CONTAINING PROTEIN 38"/>
    <property type="match status" value="1"/>
</dbReference>
<keyword evidence="5" id="KW-1185">Reference proteome</keyword>
<comment type="caution">
    <text evidence="4">The sequence shown here is derived from an EMBL/GenBank/DDBJ whole genome shotgun (WGS) entry which is preliminary data.</text>
</comment>
<dbReference type="EMBL" id="JAYMYQ010000008">
    <property type="protein sequence ID" value="KAK7314552.1"/>
    <property type="molecule type" value="Genomic_DNA"/>
</dbReference>
<evidence type="ECO:0000256" key="1">
    <source>
        <dbReference type="ARBA" id="ARBA00005474"/>
    </source>
</evidence>
<gene>
    <name evidence="4" type="ORF">VNO77_33078</name>
</gene>
<feature type="region of interest" description="Disordered" evidence="2">
    <location>
        <begin position="337"/>
        <end position="358"/>
    </location>
</feature>
<sequence>MRLSCNGCRVLRRGCCPNCPIRTSLNWIKSPLSQSNATLFLAKFYGRQALFNLLTTAPSHLQPAVFKSLLYEACGRMVNPVFGSTGLLSTGNWHLCEAAVEAVLNGAPIQQAPSDGSVSLQFQDCDIRHVAKSGKSSGSEGLDKVRSRTSQFKRRATKPKVESVVAGLARFESELDGSVSRDSGSGSGSGLSEHKSVGDSNSVESAEPIPTDDGQMELELTLGWGSVKTREYTIGFDDATSEVERREASELRMGRKKGYVEFEESPPDDFDPANPYKDPVAMLEMREHIVREKWIQIEKAKIIREKLRWCYRIEGVNHLQKCRHLVNQYLESTRGIGWGKDGRHPSLHGPKVEPTESE</sequence>
<evidence type="ECO:0000313" key="4">
    <source>
        <dbReference type="EMBL" id="KAK7314552.1"/>
    </source>
</evidence>
<feature type="compositionally biased region" description="Basic and acidic residues" evidence="2">
    <location>
        <begin position="340"/>
        <end position="358"/>
    </location>
</feature>
<dbReference type="Proteomes" id="UP001367508">
    <property type="component" value="Unassembled WGS sequence"/>
</dbReference>
<organism evidence="4 5">
    <name type="scientific">Canavalia gladiata</name>
    <name type="common">Sword bean</name>
    <name type="synonym">Dolichos gladiatus</name>
    <dbReference type="NCBI Taxonomy" id="3824"/>
    <lineage>
        <taxon>Eukaryota</taxon>
        <taxon>Viridiplantae</taxon>
        <taxon>Streptophyta</taxon>
        <taxon>Embryophyta</taxon>
        <taxon>Tracheophyta</taxon>
        <taxon>Spermatophyta</taxon>
        <taxon>Magnoliopsida</taxon>
        <taxon>eudicotyledons</taxon>
        <taxon>Gunneridae</taxon>
        <taxon>Pentapetalae</taxon>
        <taxon>rosids</taxon>
        <taxon>fabids</taxon>
        <taxon>Fabales</taxon>
        <taxon>Fabaceae</taxon>
        <taxon>Papilionoideae</taxon>
        <taxon>50 kb inversion clade</taxon>
        <taxon>NPAAA clade</taxon>
        <taxon>indigoferoid/millettioid clade</taxon>
        <taxon>Phaseoleae</taxon>
        <taxon>Canavalia</taxon>
    </lineage>
</organism>
<evidence type="ECO:0000256" key="2">
    <source>
        <dbReference type="SAM" id="MobiDB-lite"/>
    </source>
</evidence>
<accession>A0AAN9PY16</accession>
<reference evidence="4 5" key="1">
    <citation type="submission" date="2024-01" db="EMBL/GenBank/DDBJ databases">
        <title>The genomes of 5 underutilized Papilionoideae crops provide insights into root nodulation and disease resistanc.</title>
        <authorList>
            <person name="Jiang F."/>
        </authorList>
    </citation>
    <scope>NUCLEOTIDE SEQUENCE [LARGE SCALE GENOMIC DNA]</scope>
    <source>
        <strain evidence="4">LVBAO_FW01</strain>
        <tissue evidence="4">Leaves</tissue>
    </source>
</reference>
<dbReference type="PROSITE" id="PS50891">
    <property type="entry name" value="LOB"/>
    <property type="match status" value="1"/>
</dbReference>
<dbReference type="InterPro" id="IPR004883">
    <property type="entry name" value="LOB"/>
</dbReference>
<protein>
    <recommendedName>
        <fullName evidence="3">LOB domain-containing protein</fullName>
    </recommendedName>
</protein>
<proteinExistence type="inferred from homology"/>
<evidence type="ECO:0000313" key="5">
    <source>
        <dbReference type="Proteomes" id="UP001367508"/>
    </source>
</evidence>
<dbReference type="GO" id="GO:0010468">
    <property type="term" value="P:regulation of gene expression"/>
    <property type="evidence" value="ECO:0007669"/>
    <property type="project" value="TreeGrafter"/>
</dbReference>
<dbReference type="PANTHER" id="PTHR31304:SF9">
    <property type="entry name" value="LOB DOMAIN-CONTAINING PROTEIN 40"/>
    <property type="match status" value="1"/>
</dbReference>
<comment type="similarity">
    <text evidence="1">Belongs to the LOB domain-containing protein family.</text>
</comment>